<feature type="transmembrane region" description="Helical" evidence="8">
    <location>
        <begin position="550"/>
        <end position="568"/>
    </location>
</feature>
<feature type="transmembrane region" description="Helical" evidence="8">
    <location>
        <begin position="445"/>
        <end position="462"/>
    </location>
</feature>
<evidence type="ECO:0000256" key="7">
    <source>
        <dbReference type="SAM" id="MobiDB-lite"/>
    </source>
</evidence>
<dbReference type="InterPro" id="IPR020846">
    <property type="entry name" value="MFS_dom"/>
</dbReference>
<reference evidence="10 11" key="1">
    <citation type="submission" date="2024-01" db="EMBL/GenBank/DDBJ databases">
        <authorList>
            <consortium name="Genoscope - CEA"/>
            <person name="William W."/>
        </authorList>
    </citation>
    <scope>NUCLEOTIDE SEQUENCE [LARGE SCALE GENOMIC DNA]</scope>
    <source>
        <strain evidence="10 11">29B2s-10</strain>
    </source>
</reference>
<proteinExistence type="inferred from homology"/>
<evidence type="ECO:0000256" key="6">
    <source>
        <dbReference type="ARBA" id="ARBA00023136"/>
    </source>
</evidence>
<feature type="compositionally biased region" description="Low complexity" evidence="7">
    <location>
        <begin position="44"/>
        <end position="58"/>
    </location>
</feature>
<dbReference type="InterPro" id="IPR011701">
    <property type="entry name" value="MFS"/>
</dbReference>
<feature type="transmembrane region" description="Helical" evidence="8">
    <location>
        <begin position="172"/>
        <end position="192"/>
    </location>
</feature>
<feature type="transmembrane region" description="Helical" evidence="8">
    <location>
        <begin position="230"/>
        <end position="250"/>
    </location>
</feature>
<dbReference type="PANTHER" id="PTHR23501">
    <property type="entry name" value="MAJOR FACILITATOR SUPERFAMILY"/>
    <property type="match status" value="1"/>
</dbReference>
<feature type="transmembrane region" description="Helical" evidence="8">
    <location>
        <begin position="107"/>
        <end position="129"/>
    </location>
</feature>
<dbReference type="Proteomes" id="UP001497600">
    <property type="component" value="Chromosome H"/>
</dbReference>
<feature type="transmembrane region" description="Helical" evidence="8">
    <location>
        <begin position="141"/>
        <end position="166"/>
    </location>
</feature>
<dbReference type="Pfam" id="PF07690">
    <property type="entry name" value="MFS_1"/>
    <property type="match status" value="1"/>
</dbReference>
<comment type="subcellular location">
    <subcellularLocation>
        <location evidence="1">Endomembrane system</location>
        <topology evidence="1">Multi-pass membrane protein</topology>
    </subcellularLocation>
</comment>
<dbReference type="PANTHER" id="PTHR23501:SF191">
    <property type="entry name" value="VACUOLAR BASIC AMINO ACID TRANSPORTER 4"/>
    <property type="match status" value="1"/>
</dbReference>
<evidence type="ECO:0000256" key="3">
    <source>
        <dbReference type="ARBA" id="ARBA00022448"/>
    </source>
</evidence>
<feature type="transmembrane region" description="Helical" evidence="8">
    <location>
        <begin position="271"/>
        <end position="290"/>
    </location>
</feature>
<sequence length="580" mass="61140">MTGSLHPNIIKDASTGSAGVVAGELAAEDAGLINDATLKSHNYGSVETSTSGSTSPVETHSEDSDFAMPKAQVYVVISSLYMSSYLAALDATVVTTLLSIIASDLNAVARISWIATAYLLSCAAFQPLFGKLSDIFGRKPLLMVCCFCFAIGCFICSTDSLLMLVIGRFVTGIGGGGLTALGTITMSDIVPLRSRGLYQGLGNVCFGLGAASGGVLGGVVADLLGWKYVFLLQVPLAMLVGIAIYFNLNLPAGSPGLGAYGSDMSTKLKRVDFLGSFLLVTSLMGVMAAASFGGRDIAYDSVLFISLVVISCVLLLAFAYVELYVSPEPVIPVELLAERTVLSSSLTNWFYTMGVFTYLFYVPIYFTSVLGLSATENGLRLVPNFLATSTGSVGAGLYMKATGRYYKLAVATGILALFGVTNVSFISPRISLVNQFLLQLPQGMAYSSILTITLLSLIAAVPSKYQACTTSIQYTFRATGSTLGVSIASAIFQNILKTNLSSKIYELISDPLKAAIVLENALENAQYAQTAPHAIRDAIIDSYGIACKGAFAFAGATVALGVLTSLFMREHVLHTSMSRD</sequence>
<evidence type="ECO:0000256" key="2">
    <source>
        <dbReference type="ARBA" id="ARBA00008335"/>
    </source>
</evidence>
<feature type="transmembrane region" description="Helical" evidence="8">
    <location>
        <begin position="73"/>
        <end position="101"/>
    </location>
</feature>
<protein>
    <submittedName>
        <fullName evidence="10">Vacuolar basic amino acid transporter 1</fullName>
    </submittedName>
</protein>
<evidence type="ECO:0000256" key="8">
    <source>
        <dbReference type="SAM" id="Phobius"/>
    </source>
</evidence>
<dbReference type="PROSITE" id="PS50850">
    <property type="entry name" value="MFS"/>
    <property type="match status" value="1"/>
</dbReference>
<dbReference type="SUPFAM" id="SSF103473">
    <property type="entry name" value="MFS general substrate transporter"/>
    <property type="match status" value="1"/>
</dbReference>
<keyword evidence="11" id="KW-1185">Reference proteome</keyword>
<keyword evidence="3" id="KW-0813">Transport</keyword>
<dbReference type="InterPro" id="IPR036259">
    <property type="entry name" value="MFS_trans_sf"/>
</dbReference>
<feature type="transmembrane region" description="Helical" evidence="8">
    <location>
        <begin position="204"/>
        <end position="224"/>
    </location>
</feature>
<organism evidence="10 11">
    <name type="scientific">[Candida] anglica</name>
    <dbReference type="NCBI Taxonomy" id="148631"/>
    <lineage>
        <taxon>Eukaryota</taxon>
        <taxon>Fungi</taxon>
        <taxon>Dikarya</taxon>
        <taxon>Ascomycota</taxon>
        <taxon>Saccharomycotina</taxon>
        <taxon>Pichiomycetes</taxon>
        <taxon>Debaryomycetaceae</taxon>
        <taxon>Kurtzmaniella</taxon>
    </lineage>
</organism>
<feature type="region of interest" description="Disordered" evidence="7">
    <location>
        <begin position="44"/>
        <end position="63"/>
    </location>
</feature>
<feature type="transmembrane region" description="Helical" evidence="8">
    <location>
        <begin position="302"/>
        <end position="325"/>
    </location>
</feature>
<evidence type="ECO:0000256" key="5">
    <source>
        <dbReference type="ARBA" id="ARBA00022989"/>
    </source>
</evidence>
<keyword evidence="6 8" id="KW-0472">Membrane</keyword>
<name>A0ABP0ELG5_9ASCO</name>
<dbReference type="EMBL" id="OZ004260">
    <property type="protein sequence ID" value="CAK7921936.1"/>
    <property type="molecule type" value="Genomic_DNA"/>
</dbReference>
<evidence type="ECO:0000259" key="9">
    <source>
        <dbReference type="PROSITE" id="PS50850"/>
    </source>
</evidence>
<evidence type="ECO:0000313" key="10">
    <source>
        <dbReference type="EMBL" id="CAK7921936.1"/>
    </source>
</evidence>
<dbReference type="Gene3D" id="1.20.1250.20">
    <property type="entry name" value="MFS general substrate transporter like domains"/>
    <property type="match status" value="1"/>
</dbReference>
<dbReference type="Gene3D" id="1.20.1720.10">
    <property type="entry name" value="Multidrug resistance protein D"/>
    <property type="match status" value="1"/>
</dbReference>
<accession>A0ABP0ELG5</accession>
<feature type="transmembrane region" description="Helical" evidence="8">
    <location>
        <begin position="474"/>
        <end position="496"/>
    </location>
</feature>
<keyword evidence="5 8" id="KW-1133">Transmembrane helix</keyword>
<keyword evidence="4 8" id="KW-0812">Transmembrane</keyword>
<evidence type="ECO:0000313" key="11">
    <source>
        <dbReference type="Proteomes" id="UP001497600"/>
    </source>
</evidence>
<gene>
    <name evidence="10" type="primary">VBA1</name>
    <name evidence="10" type="ORF">CAAN4_H20428</name>
</gene>
<evidence type="ECO:0000256" key="4">
    <source>
        <dbReference type="ARBA" id="ARBA00022692"/>
    </source>
</evidence>
<feature type="transmembrane region" description="Helical" evidence="8">
    <location>
        <begin position="405"/>
        <end position="425"/>
    </location>
</feature>
<feature type="domain" description="Major facilitator superfamily (MFS) profile" evidence="9">
    <location>
        <begin position="76"/>
        <end position="573"/>
    </location>
</feature>
<feature type="transmembrane region" description="Helical" evidence="8">
    <location>
        <begin position="346"/>
        <end position="366"/>
    </location>
</feature>
<evidence type="ECO:0000256" key="1">
    <source>
        <dbReference type="ARBA" id="ARBA00004127"/>
    </source>
</evidence>
<comment type="similarity">
    <text evidence="2">Belongs to the major facilitator superfamily.</text>
</comment>